<organism evidence="5 6">
    <name type="scientific">Chrysodeixis includens</name>
    <name type="common">Soybean looper</name>
    <name type="synonym">Pseudoplusia includens</name>
    <dbReference type="NCBI Taxonomy" id="689277"/>
    <lineage>
        <taxon>Eukaryota</taxon>
        <taxon>Metazoa</taxon>
        <taxon>Ecdysozoa</taxon>
        <taxon>Arthropoda</taxon>
        <taxon>Hexapoda</taxon>
        <taxon>Insecta</taxon>
        <taxon>Pterygota</taxon>
        <taxon>Neoptera</taxon>
        <taxon>Endopterygota</taxon>
        <taxon>Lepidoptera</taxon>
        <taxon>Glossata</taxon>
        <taxon>Ditrysia</taxon>
        <taxon>Noctuoidea</taxon>
        <taxon>Noctuidae</taxon>
        <taxon>Plusiinae</taxon>
        <taxon>Chrysodeixis</taxon>
    </lineage>
</organism>
<evidence type="ECO:0000256" key="1">
    <source>
        <dbReference type="ARBA" id="ARBA00010838"/>
    </source>
</evidence>
<dbReference type="InterPro" id="IPR001360">
    <property type="entry name" value="Glyco_hydro_1"/>
</dbReference>
<evidence type="ECO:0008006" key="7">
    <source>
        <dbReference type="Google" id="ProtNLM"/>
    </source>
</evidence>
<evidence type="ECO:0000256" key="2">
    <source>
        <dbReference type="ARBA" id="ARBA00022801"/>
    </source>
</evidence>
<dbReference type="Pfam" id="PF00232">
    <property type="entry name" value="Glyco_hydro_1"/>
    <property type="match status" value="1"/>
</dbReference>
<proteinExistence type="inferred from homology"/>
<evidence type="ECO:0000256" key="4">
    <source>
        <dbReference type="RuleBase" id="RU003690"/>
    </source>
</evidence>
<reference evidence="5" key="1">
    <citation type="submission" date="2021-12" db="EMBL/GenBank/DDBJ databases">
        <authorList>
            <person name="King R."/>
        </authorList>
    </citation>
    <scope>NUCLEOTIDE SEQUENCE</scope>
</reference>
<dbReference type="PANTHER" id="PTHR10353:SF36">
    <property type="entry name" value="LP05116P"/>
    <property type="match status" value="1"/>
</dbReference>
<name>A0A9N8Q2S5_CHRIL</name>
<keyword evidence="3" id="KW-0326">Glycosidase</keyword>
<evidence type="ECO:0000256" key="3">
    <source>
        <dbReference type="ARBA" id="ARBA00023295"/>
    </source>
</evidence>
<dbReference type="PRINTS" id="PR00131">
    <property type="entry name" value="GLHYDRLASE1"/>
</dbReference>
<protein>
    <recommendedName>
        <fullName evidence="7">Glycosyl hydrolase</fullName>
    </recommendedName>
</protein>
<dbReference type="AlphaFoldDB" id="A0A9N8Q2S5"/>
<dbReference type="Proteomes" id="UP001154114">
    <property type="component" value="Chromosome 24"/>
</dbReference>
<evidence type="ECO:0000313" key="5">
    <source>
        <dbReference type="EMBL" id="CAD0205434.1"/>
    </source>
</evidence>
<gene>
    <name evidence="5" type="ORF">CINC_LOCUS7734</name>
</gene>
<dbReference type="OrthoDB" id="65569at2759"/>
<dbReference type="PANTHER" id="PTHR10353">
    <property type="entry name" value="GLYCOSYL HYDROLASE"/>
    <property type="match status" value="1"/>
</dbReference>
<evidence type="ECO:0000313" key="6">
    <source>
        <dbReference type="Proteomes" id="UP001154114"/>
    </source>
</evidence>
<comment type="similarity">
    <text evidence="1 4">Belongs to the glycosyl hydrolase 1 family.</text>
</comment>
<sequence length="308" mass="34980">MEQFDNSANIVNYLCAKNLLVAHGHAYHIYDKEFRAKQGGQCGFTINIDWYGAHTNSSEDEKATEMAWQGDWGLYTEPILSAEGGFPKEFAERVAKKSAEQGFTRSRLPEFTEEEKALVRGSADFLGVNHYSGVLVSATVNKKLNPVPSMADDTDVGVVIPEEWPRSADIVTALCPNCLYKVLIQLQSRYNNPIPIYITETGWATTEESKLDDDDRVTYYRAQLEDVLDALDAGVNLKGFIAWSLMDNFEWIRGYTLRFGLYYIDFQDPARTRIPKKSAFVYKHIVNNRYIDHTYQPDSMTMAIDPGH</sequence>
<dbReference type="EMBL" id="LR824027">
    <property type="protein sequence ID" value="CAD0205434.1"/>
    <property type="molecule type" value="Genomic_DNA"/>
</dbReference>
<dbReference type="GO" id="GO:0008422">
    <property type="term" value="F:beta-glucosidase activity"/>
    <property type="evidence" value="ECO:0007669"/>
    <property type="project" value="TreeGrafter"/>
</dbReference>
<keyword evidence="2" id="KW-0378">Hydrolase</keyword>
<dbReference type="InterPro" id="IPR017853">
    <property type="entry name" value="GH"/>
</dbReference>
<dbReference type="Gene3D" id="3.20.20.80">
    <property type="entry name" value="Glycosidases"/>
    <property type="match status" value="1"/>
</dbReference>
<accession>A0A9N8Q2S5</accession>
<dbReference type="SUPFAM" id="SSF51445">
    <property type="entry name" value="(Trans)glycosidases"/>
    <property type="match status" value="1"/>
</dbReference>
<dbReference type="GO" id="GO:0005975">
    <property type="term" value="P:carbohydrate metabolic process"/>
    <property type="evidence" value="ECO:0007669"/>
    <property type="project" value="InterPro"/>
</dbReference>
<keyword evidence="6" id="KW-1185">Reference proteome</keyword>